<dbReference type="GeneID" id="40499512"/>
<gene>
    <name evidence="2" type="primary">orf121</name>
</gene>
<sequence length="121" mass="14434">MEEIKNEVINKSSIISFDFDLQKFLESLRKEELLAFSGLLLNSLVLSYVVSIILVLYGEYLIKRFDLENKYPKLAKFIQIRRKLQNYYLKLCFVWIFIGILLQICVYAYILLPRLIELLFN</sequence>
<keyword evidence="1" id="KW-0472">Membrane</keyword>
<keyword evidence="1" id="KW-1133">Transmembrane helix</keyword>
<geneLocation type="mitochondrion" evidence="2"/>
<keyword evidence="2" id="KW-0496">Mitochondrion</keyword>
<protein>
    <submittedName>
        <fullName evidence="2">Uncharacterized protein</fullName>
    </submittedName>
</protein>
<accession>A0A4D6SSN0</accession>
<evidence type="ECO:0000313" key="2">
    <source>
        <dbReference type="EMBL" id="QCG70022.1"/>
    </source>
</evidence>
<reference evidence="2" key="1">
    <citation type="journal article" name="Sci. Rep.">
        <title>The complete mitochondrial genome of medicinal fungus Taiwanofungus camphoratus reveals gene rearrangements and intron dynamics of Polyporales.</title>
        <authorList>
            <person name="Wang X."/>
            <person name="Jia L."/>
            <person name="Wang M."/>
            <person name="Yang H."/>
            <person name="Chen M."/>
            <person name="Li X."/>
            <person name="Liu H."/>
            <person name="Li Q."/>
            <person name="Liu N."/>
        </authorList>
    </citation>
    <scope>NUCLEOTIDE SEQUENCE</scope>
</reference>
<dbReference type="EMBL" id="MH745717">
    <property type="protein sequence ID" value="QCG70022.1"/>
    <property type="molecule type" value="Genomic_DNA"/>
</dbReference>
<dbReference type="RefSeq" id="YP_009652984.1">
    <property type="nucleotide sequence ID" value="NC_042771.1"/>
</dbReference>
<proteinExistence type="predicted"/>
<organism evidence="2">
    <name type="scientific">Taiwanofungus camphoratus</name>
    <name type="common">Poroid brown-rot fungus</name>
    <name type="synonym">Antrodia camphorata</name>
    <dbReference type="NCBI Taxonomy" id="2696576"/>
    <lineage>
        <taxon>Eukaryota</taxon>
        <taxon>Fungi</taxon>
        <taxon>Dikarya</taxon>
        <taxon>Basidiomycota</taxon>
        <taxon>Agaricomycotina</taxon>
        <taxon>Agaricomycetes</taxon>
        <taxon>Polyporales</taxon>
        <taxon>Taiwanofungaceae</taxon>
        <taxon>Taiwanofungus</taxon>
    </lineage>
</organism>
<name>A0A4D6SSN0_TAICA</name>
<dbReference type="AlphaFoldDB" id="A0A4D6SSN0"/>
<feature type="transmembrane region" description="Helical" evidence="1">
    <location>
        <begin position="33"/>
        <end position="57"/>
    </location>
</feature>
<evidence type="ECO:0000256" key="1">
    <source>
        <dbReference type="SAM" id="Phobius"/>
    </source>
</evidence>
<keyword evidence="1" id="KW-0812">Transmembrane</keyword>
<feature type="transmembrane region" description="Helical" evidence="1">
    <location>
        <begin position="87"/>
        <end position="112"/>
    </location>
</feature>